<accession>A0AAV7ECA5</accession>
<reference evidence="2 3" key="1">
    <citation type="submission" date="2021-07" db="EMBL/GenBank/DDBJ databases">
        <title>The Aristolochia fimbriata genome: insights into angiosperm evolution, floral development and chemical biosynthesis.</title>
        <authorList>
            <person name="Jiao Y."/>
        </authorList>
    </citation>
    <scope>NUCLEOTIDE SEQUENCE [LARGE SCALE GENOMIC DNA]</scope>
    <source>
        <strain evidence="2">IBCAS-2021</strain>
        <tissue evidence="2">Leaf</tissue>
    </source>
</reference>
<comment type="caution">
    <text evidence="2">The sequence shown here is derived from an EMBL/GenBank/DDBJ whole genome shotgun (WGS) entry which is preliminary data.</text>
</comment>
<name>A0AAV7ECA5_ARIFI</name>
<dbReference type="AlphaFoldDB" id="A0AAV7ECA5"/>
<dbReference type="PANTHER" id="PTHR35317">
    <property type="entry name" value="OS04G0629600 PROTEIN"/>
    <property type="match status" value="1"/>
</dbReference>
<evidence type="ECO:0000313" key="2">
    <source>
        <dbReference type="EMBL" id="KAG9444873.1"/>
    </source>
</evidence>
<feature type="region of interest" description="Disordered" evidence="1">
    <location>
        <begin position="190"/>
        <end position="217"/>
    </location>
</feature>
<gene>
    <name evidence="2" type="ORF">H6P81_016213</name>
</gene>
<evidence type="ECO:0000256" key="1">
    <source>
        <dbReference type="SAM" id="MobiDB-lite"/>
    </source>
</evidence>
<keyword evidence="3" id="KW-1185">Reference proteome</keyword>
<dbReference type="EMBL" id="JAINDJ010000006">
    <property type="protein sequence ID" value="KAG9444873.1"/>
    <property type="molecule type" value="Genomic_DNA"/>
</dbReference>
<dbReference type="Proteomes" id="UP000825729">
    <property type="component" value="Unassembled WGS sequence"/>
</dbReference>
<sequence length="217" mass="24706">MKIYIKAQDERVWRSVEDGWAPPTVEIEEGADKKRILKPSSAWNDVEDRLSNCNSKVLNAIFGGIDEEQFRRVSACTTAKEAWKILEVHYEGTESVRVVKLQMLMTQFELIRMRDDETILEFEGKITDIANQSANLGDRIPQDQLVKKVLRSLCSKFKMKRIALEESRSLNVMTLDELIGSLKTFEMNGESSNSVRESKKESVALQTLASNEVTQST</sequence>
<dbReference type="Pfam" id="PF14223">
    <property type="entry name" value="Retrotran_gag_2"/>
    <property type="match status" value="1"/>
</dbReference>
<proteinExistence type="predicted"/>
<protein>
    <recommendedName>
        <fullName evidence="4">Gag-pol polyprotein</fullName>
    </recommendedName>
</protein>
<organism evidence="2 3">
    <name type="scientific">Aristolochia fimbriata</name>
    <name type="common">White veined hardy Dutchman's pipe vine</name>
    <dbReference type="NCBI Taxonomy" id="158543"/>
    <lineage>
        <taxon>Eukaryota</taxon>
        <taxon>Viridiplantae</taxon>
        <taxon>Streptophyta</taxon>
        <taxon>Embryophyta</taxon>
        <taxon>Tracheophyta</taxon>
        <taxon>Spermatophyta</taxon>
        <taxon>Magnoliopsida</taxon>
        <taxon>Magnoliidae</taxon>
        <taxon>Piperales</taxon>
        <taxon>Aristolochiaceae</taxon>
        <taxon>Aristolochia</taxon>
    </lineage>
</organism>
<feature type="compositionally biased region" description="Polar residues" evidence="1">
    <location>
        <begin position="204"/>
        <end position="217"/>
    </location>
</feature>
<dbReference type="PANTHER" id="PTHR35317:SF35">
    <property type="entry name" value="DUF4219 DOMAIN-CONTAINING PROTEIN"/>
    <property type="match status" value="1"/>
</dbReference>
<evidence type="ECO:0000313" key="3">
    <source>
        <dbReference type="Proteomes" id="UP000825729"/>
    </source>
</evidence>
<evidence type="ECO:0008006" key="4">
    <source>
        <dbReference type="Google" id="ProtNLM"/>
    </source>
</evidence>